<keyword evidence="3 10" id="KW-0662">Pyridine nucleotide biosynthesis</keyword>
<dbReference type="GO" id="GO:0005524">
    <property type="term" value="F:ATP binding"/>
    <property type="evidence" value="ECO:0007669"/>
    <property type="project" value="UniProtKB-KW"/>
</dbReference>
<dbReference type="NCBIfam" id="TIGR00125">
    <property type="entry name" value="cyt_tran_rel"/>
    <property type="match status" value="1"/>
</dbReference>
<proteinExistence type="inferred from homology"/>
<dbReference type="Proteomes" id="UP000535491">
    <property type="component" value="Unassembled WGS sequence"/>
</dbReference>
<keyword evidence="4 10" id="KW-0808">Transferase</keyword>
<dbReference type="NCBIfam" id="NF000840">
    <property type="entry name" value="PRK00071.1-3"/>
    <property type="match status" value="1"/>
</dbReference>
<organism evidence="12 13">
    <name type="scientific">Paenactinomyces guangxiensis</name>
    <dbReference type="NCBI Taxonomy" id="1490290"/>
    <lineage>
        <taxon>Bacteria</taxon>
        <taxon>Bacillati</taxon>
        <taxon>Bacillota</taxon>
        <taxon>Bacilli</taxon>
        <taxon>Bacillales</taxon>
        <taxon>Thermoactinomycetaceae</taxon>
        <taxon>Paenactinomyces</taxon>
    </lineage>
</organism>
<keyword evidence="7 10" id="KW-0067">ATP-binding</keyword>
<dbReference type="EMBL" id="JACEIQ010000001">
    <property type="protein sequence ID" value="MBA4493076.1"/>
    <property type="molecule type" value="Genomic_DNA"/>
</dbReference>
<dbReference type="CDD" id="cd02165">
    <property type="entry name" value="NMNAT"/>
    <property type="match status" value="1"/>
</dbReference>
<dbReference type="Gene3D" id="3.40.50.620">
    <property type="entry name" value="HUPs"/>
    <property type="match status" value="1"/>
</dbReference>
<evidence type="ECO:0000313" key="12">
    <source>
        <dbReference type="EMBL" id="MBA4493076.1"/>
    </source>
</evidence>
<gene>
    <name evidence="10" type="primary">nadD</name>
    <name evidence="12" type="ORF">H1191_01945</name>
</gene>
<evidence type="ECO:0000256" key="2">
    <source>
        <dbReference type="ARBA" id="ARBA00005019"/>
    </source>
</evidence>
<dbReference type="Pfam" id="PF01467">
    <property type="entry name" value="CTP_transf_like"/>
    <property type="match status" value="1"/>
</dbReference>
<dbReference type="PANTHER" id="PTHR39321">
    <property type="entry name" value="NICOTINATE-NUCLEOTIDE ADENYLYLTRANSFERASE-RELATED"/>
    <property type="match status" value="1"/>
</dbReference>
<dbReference type="NCBIfam" id="NF000841">
    <property type="entry name" value="PRK00071.1-4"/>
    <property type="match status" value="1"/>
</dbReference>
<evidence type="ECO:0000256" key="1">
    <source>
        <dbReference type="ARBA" id="ARBA00002324"/>
    </source>
</evidence>
<evidence type="ECO:0000259" key="11">
    <source>
        <dbReference type="Pfam" id="PF01467"/>
    </source>
</evidence>
<evidence type="ECO:0000256" key="3">
    <source>
        <dbReference type="ARBA" id="ARBA00022642"/>
    </source>
</evidence>
<dbReference type="GO" id="GO:0004515">
    <property type="term" value="F:nicotinate-nucleotide adenylyltransferase activity"/>
    <property type="evidence" value="ECO:0007669"/>
    <property type="project" value="UniProtKB-UniRule"/>
</dbReference>
<evidence type="ECO:0000256" key="8">
    <source>
        <dbReference type="ARBA" id="ARBA00023027"/>
    </source>
</evidence>
<keyword evidence="6 10" id="KW-0547">Nucleotide-binding</keyword>
<sequence>MKVGIFGGTFDPIHMGHLLLAQQALEEVPLDHVWFIPASEPPHKQDKQITPSDHRVRMVELAIENNPAFCLSRIELDRQGPSYTVDTVQELAETYPNHQFFLLVGADMVKDLPHWYKIKKILQFVQVIALGRPGVDLEPLAADIAASVTWISGGIETNLSSTLIRHRVAQGKTVRYLVPDSVCQYMKEHGLYGT</sequence>
<dbReference type="SUPFAM" id="SSF52374">
    <property type="entry name" value="Nucleotidylyl transferase"/>
    <property type="match status" value="1"/>
</dbReference>
<protein>
    <recommendedName>
        <fullName evidence="10">Probable nicotinate-nucleotide adenylyltransferase</fullName>
        <ecNumber evidence="10">2.7.7.18</ecNumber>
    </recommendedName>
    <alternativeName>
        <fullName evidence="10">Deamido-NAD(+) diphosphorylase</fullName>
    </alternativeName>
    <alternativeName>
        <fullName evidence="10">Deamido-NAD(+) pyrophosphorylase</fullName>
    </alternativeName>
    <alternativeName>
        <fullName evidence="10">Nicotinate mononucleotide adenylyltransferase</fullName>
        <shortName evidence="10">NaMN adenylyltransferase</shortName>
    </alternativeName>
</protein>
<keyword evidence="5 10" id="KW-0548">Nucleotidyltransferase</keyword>
<comment type="pathway">
    <text evidence="2 10">Cofactor biosynthesis; NAD(+) biosynthesis; deamido-NAD(+) from nicotinate D-ribonucleotide: step 1/1.</text>
</comment>
<evidence type="ECO:0000256" key="9">
    <source>
        <dbReference type="ARBA" id="ARBA00048721"/>
    </source>
</evidence>
<accession>A0A7W1WNI7</accession>
<dbReference type="GO" id="GO:0009435">
    <property type="term" value="P:NAD+ biosynthetic process"/>
    <property type="evidence" value="ECO:0007669"/>
    <property type="project" value="UniProtKB-UniRule"/>
</dbReference>
<comment type="catalytic activity">
    <reaction evidence="9 10">
        <text>nicotinate beta-D-ribonucleotide + ATP + H(+) = deamido-NAD(+) + diphosphate</text>
        <dbReference type="Rhea" id="RHEA:22860"/>
        <dbReference type="ChEBI" id="CHEBI:15378"/>
        <dbReference type="ChEBI" id="CHEBI:30616"/>
        <dbReference type="ChEBI" id="CHEBI:33019"/>
        <dbReference type="ChEBI" id="CHEBI:57502"/>
        <dbReference type="ChEBI" id="CHEBI:58437"/>
        <dbReference type="EC" id="2.7.7.18"/>
    </reaction>
</comment>
<dbReference type="NCBIfam" id="TIGR00482">
    <property type="entry name" value="nicotinate (nicotinamide) nucleotide adenylyltransferase"/>
    <property type="match status" value="1"/>
</dbReference>
<dbReference type="HAMAP" id="MF_00244">
    <property type="entry name" value="NaMN_adenylyltr"/>
    <property type="match status" value="1"/>
</dbReference>
<comment type="caution">
    <text evidence="12">The sequence shown here is derived from an EMBL/GenBank/DDBJ whole genome shotgun (WGS) entry which is preliminary data.</text>
</comment>
<keyword evidence="13" id="KW-1185">Reference proteome</keyword>
<comment type="similarity">
    <text evidence="10">Belongs to the NadD family.</text>
</comment>
<dbReference type="RefSeq" id="WP_181750288.1">
    <property type="nucleotide sequence ID" value="NZ_JACEIQ010000001.1"/>
</dbReference>
<reference evidence="12 13" key="1">
    <citation type="submission" date="2020-07" db="EMBL/GenBank/DDBJ databases">
        <authorList>
            <person name="Feng H."/>
        </authorList>
    </citation>
    <scope>NUCLEOTIDE SEQUENCE [LARGE SCALE GENOMIC DNA]</scope>
    <source>
        <strain evidence="13">s-10</strain>
    </source>
</reference>
<keyword evidence="8 10" id="KW-0520">NAD</keyword>
<evidence type="ECO:0000256" key="6">
    <source>
        <dbReference type="ARBA" id="ARBA00022741"/>
    </source>
</evidence>
<name>A0A7W1WNI7_9BACL</name>
<dbReference type="UniPathway" id="UPA00253">
    <property type="reaction ID" value="UER00332"/>
</dbReference>
<evidence type="ECO:0000313" key="13">
    <source>
        <dbReference type="Proteomes" id="UP000535491"/>
    </source>
</evidence>
<dbReference type="InterPro" id="IPR014729">
    <property type="entry name" value="Rossmann-like_a/b/a_fold"/>
</dbReference>
<evidence type="ECO:0000256" key="10">
    <source>
        <dbReference type="HAMAP-Rule" id="MF_00244"/>
    </source>
</evidence>
<dbReference type="AlphaFoldDB" id="A0A7W1WNI7"/>
<dbReference type="InterPro" id="IPR005248">
    <property type="entry name" value="NadD/NMNAT"/>
</dbReference>
<dbReference type="PANTHER" id="PTHR39321:SF3">
    <property type="entry name" value="PHOSPHOPANTETHEINE ADENYLYLTRANSFERASE"/>
    <property type="match status" value="1"/>
</dbReference>
<evidence type="ECO:0000256" key="4">
    <source>
        <dbReference type="ARBA" id="ARBA00022679"/>
    </source>
</evidence>
<evidence type="ECO:0000256" key="7">
    <source>
        <dbReference type="ARBA" id="ARBA00022840"/>
    </source>
</evidence>
<dbReference type="InterPro" id="IPR004821">
    <property type="entry name" value="Cyt_trans-like"/>
</dbReference>
<evidence type="ECO:0000256" key="5">
    <source>
        <dbReference type="ARBA" id="ARBA00022695"/>
    </source>
</evidence>
<comment type="function">
    <text evidence="1 10">Catalyzes the reversible adenylation of nicotinate mononucleotide (NaMN) to nicotinic acid adenine dinucleotide (NaAD).</text>
</comment>
<feature type="domain" description="Cytidyltransferase-like" evidence="11">
    <location>
        <begin position="5"/>
        <end position="167"/>
    </location>
</feature>
<dbReference type="EC" id="2.7.7.18" evidence="10"/>